<dbReference type="OrthoDB" id="4521980at2759"/>
<evidence type="ECO:0000313" key="2">
    <source>
        <dbReference type="Proteomes" id="UP000016924"/>
    </source>
</evidence>
<dbReference type="RefSeq" id="XP_007780962.1">
    <property type="nucleotide sequence ID" value="XM_007782772.1"/>
</dbReference>
<protein>
    <submittedName>
        <fullName evidence="1">Uncharacterized protein</fullName>
    </submittedName>
</protein>
<proteinExistence type="predicted"/>
<gene>
    <name evidence="1" type="ORF">W97_04884</name>
</gene>
<dbReference type="EMBL" id="JH767575">
    <property type="protein sequence ID" value="EON65645.1"/>
    <property type="molecule type" value="Genomic_DNA"/>
</dbReference>
<keyword evidence="2" id="KW-1185">Reference proteome</keyword>
<dbReference type="GeneID" id="19902195"/>
<dbReference type="HOGENOM" id="CLU_1677789_0_0_1"/>
<organism evidence="1 2">
    <name type="scientific">Coniosporium apollinis (strain CBS 100218)</name>
    <name type="common">Rock-inhabiting black yeast</name>
    <dbReference type="NCBI Taxonomy" id="1168221"/>
    <lineage>
        <taxon>Eukaryota</taxon>
        <taxon>Fungi</taxon>
        <taxon>Dikarya</taxon>
        <taxon>Ascomycota</taxon>
        <taxon>Pezizomycotina</taxon>
        <taxon>Dothideomycetes</taxon>
        <taxon>Dothideomycetes incertae sedis</taxon>
        <taxon>Coniosporium</taxon>
    </lineage>
</organism>
<evidence type="ECO:0000313" key="1">
    <source>
        <dbReference type="EMBL" id="EON65645.1"/>
    </source>
</evidence>
<reference evidence="2" key="1">
    <citation type="submission" date="2012-06" db="EMBL/GenBank/DDBJ databases">
        <title>The genome sequence of Coniosporium apollinis CBS 100218.</title>
        <authorList>
            <consortium name="The Broad Institute Genome Sequencing Platform"/>
            <person name="Cuomo C."/>
            <person name="Gorbushina A."/>
            <person name="Noack S."/>
            <person name="Walker B."/>
            <person name="Young S.K."/>
            <person name="Zeng Q."/>
            <person name="Gargeya S."/>
            <person name="Fitzgerald M."/>
            <person name="Haas B."/>
            <person name="Abouelleil A."/>
            <person name="Alvarado L."/>
            <person name="Arachchi H.M."/>
            <person name="Berlin A.M."/>
            <person name="Chapman S.B."/>
            <person name="Goldberg J."/>
            <person name="Griggs A."/>
            <person name="Gujja S."/>
            <person name="Hansen M."/>
            <person name="Howarth C."/>
            <person name="Imamovic A."/>
            <person name="Larimer J."/>
            <person name="McCowan C."/>
            <person name="Montmayeur A."/>
            <person name="Murphy C."/>
            <person name="Neiman D."/>
            <person name="Pearson M."/>
            <person name="Priest M."/>
            <person name="Roberts A."/>
            <person name="Saif S."/>
            <person name="Shea T."/>
            <person name="Sisk P."/>
            <person name="Sykes S."/>
            <person name="Wortman J."/>
            <person name="Nusbaum C."/>
            <person name="Birren B."/>
        </authorList>
    </citation>
    <scope>NUCLEOTIDE SEQUENCE [LARGE SCALE GENOMIC DNA]</scope>
    <source>
        <strain evidence="2">CBS 100218</strain>
    </source>
</reference>
<sequence>MQPWASGVKIPYNASFTAAQYERIKRGHVPTEMEDKWYIYYGEPHLWFVRSWTGLRVFRKGGAGRERWKRQEIWREQRGRQGQSTQELGKGAEGEWGILGTVVPEGVVEDRGVATGMRTGVVVDRHTMIGAMIKASTEAMDMHMDMLIVLDEETMQQ</sequence>
<name>R7YUR0_CONA1</name>
<accession>R7YUR0</accession>
<dbReference type="Proteomes" id="UP000016924">
    <property type="component" value="Unassembled WGS sequence"/>
</dbReference>
<dbReference type="AlphaFoldDB" id="R7YUR0"/>